<reference evidence="10 11" key="1">
    <citation type="submission" date="2021-06" db="EMBL/GenBank/DDBJ databases">
        <authorList>
            <person name="Stanton E."/>
        </authorList>
    </citation>
    <scope>NUCLEOTIDE SEQUENCE [LARGE SCALE GENOMIC DNA]</scope>
    <source>
        <strain evidence="10 11">2021EL-00146</strain>
    </source>
</reference>
<evidence type="ECO:0000256" key="7">
    <source>
        <dbReference type="RuleBase" id="RU003918"/>
    </source>
</evidence>
<evidence type="ECO:0000256" key="3">
    <source>
        <dbReference type="ARBA" id="ARBA00022558"/>
    </source>
</evidence>
<evidence type="ECO:0000259" key="8">
    <source>
        <dbReference type="Pfam" id="PF00345"/>
    </source>
</evidence>
<dbReference type="PRINTS" id="PR00969">
    <property type="entry name" value="CHAPERONPILI"/>
</dbReference>
<dbReference type="Pfam" id="PF00345">
    <property type="entry name" value="PapD_N"/>
    <property type="match status" value="1"/>
</dbReference>
<evidence type="ECO:0000256" key="2">
    <source>
        <dbReference type="ARBA" id="ARBA00007399"/>
    </source>
</evidence>
<dbReference type="InterPro" id="IPR016147">
    <property type="entry name" value="Pili_assmbl_chaperone_N"/>
</dbReference>
<keyword evidence="4" id="KW-0732">Signal</keyword>
<dbReference type="NCBIfam" id="NF011755">
    <property type="entry name" value="PRK15208.1"/>
    <property type="match status" value="1"/>
</dbReference>
<dbReference type="PROSITE" id="PS00635">
    <property type="entry name" value="PILI_CHAPERONE"/>
    <property type="match status" value="1"/>
</dbReference>
<feature type="domain" description="Pili assembly chaperone C-terminal" evidence="9">
    <location>
        <begin position="170"/>
        <end position="226"/>
    </location>
</feature>
<proteinExistence type="inferred from homology"/>
<comment type="similarity">
    <text evidence="2 7">Belongs to the periplasmic pilus chaperone family.</text>
</comment>
<comment type="caution">
    <text evidence="10">The sequence shown here is derived from an EMBL/GenBank/DDBJ whole genome shotgun (WGS) entry which is preliminary data.</text>
</comment>
<gene>
    <name evidence="10" type="primary">lpfB</name>
    <name evidence="10" type="ORF">KQV47_09700</name>
</gene>
<evidence type="ECO:0000259" key="9">
    <source>
        <dbReference type="Pfam" id="PF02753"/>
    </source>
</evidence>
<organism evidence="10 11">
    <name type="scientific">Enterobacter sichuanensis</name>
    <dbReference type="NCBI Taxonomy" id="2071710"/>
    <lineage>
        <taxon>Bacteria</taxon>
        <taxon>Pseudomonadati</taxon>
        <taxon>Pseudomonadota</taxon>
        <taxon>Gammaproteobacteria</taxon>
        <taxon>Enterobacterales</taxon>
        <taxon>Enterobacteriaceae</taxon>
        <taxon>Enterobacter</taxon>
        <taxon>Enterobacter cloacae complex</taxon>
    </lineage>
</organism>
<keyword evidence="5" id="KW-0574">Periplasm</keyword>
<dbReference type="InterPro" id="IPR018046">
    <property type="entry name" value="Pili_assmbl_chaperone_CS"/>
</dbReference>
<dbReference type="Pfam" id="PF02753">
    <property type="entry name" value="PapD_C"/>
    <property type="match status" value="1"/>
</dbReference>
<name>A0ABS6GCE3_9ENTR</name>
<keyword evidence="6 7" id="KW-0143">Chaperone</keyword>
<evidence type="ECO:0000256" key="5">
    <source>
        <dbReference type="ARBA" id="ARBA00022764"/>
    </source>
</evidence>
<keyword evidence="11" id="KW-1185">Reference proteome</keyword>
<dbReference type="InterPro" id="IPR036316">
    <property type="entry name" value="Pili_assmbl_chap_C_dom_sf"/>
</dbReference>
<dbReference type="InterPro" id="IPR008962">
    <property type="entry name" value="PapD-like_sf"/>
</dbReference>
<evidence type="ECO:0000256" key="4">
    <source>
        <dbReference type="ARBA" id="ARBA00022729"/>
    </source>
</evidence>
<dbReference type="SUPFAM" id="SSF49584">
    <property type="entry name" value="Periplasmic chaperone C-domain"/>
    <property type="match status" value="1"/>
</dbReference>
<sequence length="236" mass="25953">MERIMNGGSFILLGTLTLSFITSTGYAAGVALSSTRVIYDGSKKEASLTVNNKSTTDEFLIQSWIDDINGSKKTPFIITPPLFKLNPTKNNVLRIVKTTDALPQDRESVYWINVKSIPAQSEGSADKNVLQIAVRTRLKLFYRPAGLEGKSMDGWETLRFSRVGNHQLSVTNPSAFNLTFNQLYADGHAVEKLGMVPAKGSLIIQLPAEVGQVKDVKYNIINDFGTAGEMLTQHLN</sequence>
<evidence type="ECO:0000313" key="10">
    <source>
        <dbReference type="EMBL" id="MBU5924468.1"/>
    </source>
</evidence>
<dbReference type="InterPro" id="IPR016148">
    <property type="entry name" value="Pili_assmbl_chaperone_C"/>
</dbReference>
<keyword evidence="3" id="KW-1029">Fimbrium biogenesis</keyword>
<dbReference type="InterPro" id="IPR001829">
    <property type="entry name" value="Pili_assmbl_chaperone_bac"/>
</dbReference>
<dbReference type="PANTHER" id="PTHR30251">
    <property type="entry name" value="PILUS ASSEMBLY CHAPERONE"/>
    <property type="match status" value="1"/>
</dbReference>
<dbReference type="Proteomes" id="UP000787201">
    <property type="component" value="Unassembled WGS sequence"/>
</dbReference>
<dbReference type="InterPro" id="IPR013783">
    <property type="entry name" value="Ig-like_fold"/>
</dbReference>
<evidence type="ECO:0000313" key="11">
    <source>
        <dbReference type="Proteomes" id="UP000787201"/>
    </source>
</evidence>
<comment type="subcellular location">
    <subcellularLocation>
        <location evidence="1 7">Periplasm</location>
    </subcellularLocation>
</comment>
<dbReference type="InterPro" id="IPR050643">
    <property type="entry name" value="Periplasmic_pilus_chap"/>
</dbReference>
<dbReference type="Gene3D" id="2.60.40.10">
    <property type="entry name" value="Immunoglobulins"/>
    <property type="match status" value="2"/>
</dbReference>
<dbReference type="EMBL" id="JAHLTI010000005">
    <property type="protein sequence ID" value="MBU5924468.1"/>
    <property type="molecule type" value="Genomic_DNA"/>
</dbReference>
<dbReference type="PANTHER" id="PTHR30251:SF11">
    <property type="entry name" value="CHAPERONE PROTEIN FIMC-RELATED"/>
    <property type="match status" value="1"/>
</dbReference>
<feature type="domain" description="Pili assembly chaperone N-terminal" evidence="8">
    <location>
        <begin position="29"/>
        <end position="147"/>
    </location>
</feature>
<evidence type="ECO:0000256" key="1">
    <source>
        <dbReference type="ARBA" id="ARBA00004418"/>
    </source>
</evidence>
<dbReference type="SUPFAM" id="SSF49354">
    <property type="entry name" value="PapD-like"/>
    <property type="match status" value="1"/>
</dbReference>
<accession>A0ABS6GCE3</accession>
<evidence type="ECO:0000256" key="6">
    <source>
        <dbReference type="ARBA" id="ARBA00023186"/>
    </source>
</evidence>
<protein>
    <submittedName>
        <fullName evidence="10">Long polar fimbrial biogenesis chaperone LpfB</fullName>
    </submittedName>
</protein>